<evidence type="ECO:0000313" key="3">
    <source>
        <dbReference type="Proteomes" id="UP001597546"/>
    </source>
</evidence>
<name>A0ABW5TTQ3_9SPHI</name>
<proteinExistence type="predicted"/>
<organism evidence="2 3">
    <name type="scientific">Pedobacter alpinus</name>
    <dbReference type="NCBI Taxonomy" id="1590643"/>
    <lineage>
        <taxon>Bacteria</taxon>
        <taxon>Pseudomonadati</taxon>
        <taxon>Bacteroidota</taxon>
        <taxon>Sphingobacteriia</taxon>
        <taxon>Sphingobacteriales</taxon>
        <taxon>Sphingobacteriaceae</taxon>
        <taxon>Pedobacter</taxon>
    </lineage>
</organism>
<dbReference type="SUPFAM" id="SSF49299">
    <property type="entry name" value="PKD domain"/>
    <property type="match status" value="4"/>
</dbReference>
<comment type="caution">
    <text evidence="2">The sequence shown here is derived from an EMBL/GenBank/DDBJ whole genome shotgun (WGS) entry which is preliminary data.</text>
</comment>
<feature type="domain" description="PKD" evidence="1">
    <location>
        <begin position="738"/>
        <end position="807"/>
    </location>
</feature>
<dbReference type="InterPro" id="IPR013783">
    <property type="entry name" value="Ig-like_fold"/>
</dbReference>
<dbReference type="Gene3D" id="2.60.40.10">
    <property type="entry name" value="Immunoglobulins"/>
    <property type="match status" value="5"/>
</dbReference>
<evidence type="ECO:0000313" key="2">
    <source>
        <dbReference type="EMBL" id="MFD2732264.1"/>
    </source>
</evidence>
<gene>
    <name evidence="2" type="ORF">ACFSSE_11175</name>
</gene>
<dbReference type="Pfam" id="PF17517">
    <property type="entry name" value="IgGFc_binding"/>
    <property type="match status" value="1"/>
</dbReference>
<dbReference type="SMART" id="SM00089">
    <property type="entry name" value="PKD"/>
    <property type="match status" value="5"/>
</dbReference>
<dbReference type="Proteomes" id="UP001597546">
    <property type="component" value="Unassembled WGS sequence"/>
</dbReference>
<dbReference type="CDD" id="cd00146">
    <property type="entry name" value="PKD"/>
    <property type="match status" value="4"/>
</dbReference>
<reference evidence="3" key="1">
    <citation type="journal article" date="2019" name="Int. J. Syst. Evol. Microbiol.">
        <title>The Global Catalogue of Microorganisms (GCM) 10K type strain sequencing project: providing services to taxonomists for standard genome sequencing and annotation.</title>
        <authorList>
            <consortium name="The Broad Institute Genomics Platform"/>
            <consortium name="The Broad Institute Genome Sequencing Center for Infectious Disease"/>
            <person name="Wu L."/>
            <person name="Ma J."/>
        </authorList>
    </citation>
    <scope>NUCLEOTIDE SEQUENCE [LARGE SCALE GENOMIC DNA]</scope>
    <source>
        <strain evidence="3">KCTC 42456</strain>
    </source>
</reference>
<dbReference type="InterPro" id="IPR035234">
    <property type="entry name" value="IgGFc-bd_N"/>
</dbReference>
<keyword evidence="3" id="KW-1185">Reference proteome</keyword>
<dbReference type="InterPro" id="IPR000601">
    <property type="entry name" value="PKD_dom"/>
</dbReference>
<dbReference type="EMBL" id="JBHULV010000038">
    <property type="protein sequence ID" value="MFD2732264.1"/>
    <property type="molecule type" value="Genomic_DNA"/>
</dbReference>
<dbReference type="PROSITE" id="PS50093">
    <property type="entry name" value="PKD"/>
    <property type="match status" value="3"/>
</dbReference>
<dbReference type="PANTHER" id="PTHR46534">
    <property type="entry name" value="IGGFC_BINDING DOMAIN-CONTAINING PROTEIN"/>
    <property type="match status" value="1"/>
</dbReference>
<accession>A0ABW5TTQ3</accession>
<feature type="domain" description="PKD" evidence="1">
    <location>
        <begin position="948"/>
        <end position="1005"/>
    </location>
</feature>
<dbReference type="Pfam" id="PF18911">
    <property type="entry name" value="PKD_4"/>
    <property type="match status" value="3"/>
</dbReference>
<dbReference type="Pfam" id="PF13585">
    <property type="entry name" value="CHU_C"/>
    <property type="match status" value="1"/>
</dbReference>
<feature type="domain" description="PKD" evidence="1">
    <location>
        <begin position="636"/>
        <end position="719"/>
    </location>
</feature>
<dbReference type="InterPro" id="IPR026341">
    <property type="entry name" value="T9SS_type_B"/>
</dbReference>
<dbReference type="RefSeq" id="WP_379047745.1">
    <property type="nucleotide sequence ID" value="NZ_JBHSKW010000068.1"/>
</dbReference>
<dbReference type="InterPro" id="IPR022409">
    <property type="entry name" value="PKD/Chitinase_dom"/>
</dbReference>
<dbReference type="PANTHER" id="PTHR46534:SF1">
    <property type="entry name" value="IGGFC-BINDING PROTEIN N-TERMINAL DOMAIN-CONTAINING PROTEIN"/>
    <property type="match status" value="1"/>
</dbReference>
<dbReference type="InterPro" id="IPR035986">
    <property type="entry name" value="PKD_dom_sf"/>
</dbReference>
<dbReference type="NCBIfam" id="TIGR04131">
    <property type="entry name" value="Bac_Flav_CTERM"/>
    <property type="match status" value="1"/>
</dbReference>
<sequence>MNSFGQGASNKGTEFWLGYGKHVSVGQMVLYITSDVNTTATVTIPGLGFTQTVTITANQVQFVDIPTSAHLNNDGRSQNAIHVTSLKPVIVYAHIYQNSVSGATLVLPVNTLGKDYYSINYKQESNSTNSVSWFFVVAVEDDTQVEITPTAATQGGWAANSQNIISLKKGEIYNVLGTFTNFGGTSSGGDLTGSRIKSISSSNGTCKKIAVFSGSSKISINCLNYNFTGANPGSADNLFQQAYPTSTWGKSFITVPHKDRNFVIYRVIKSDPTAVVTLNGSIIPNSSFVNSFYYQFASQSVDEISSDKPIQLVQYAVTQNRSITCTNNAGDVGDPEMIFLNPLEQTLTQITMYSTPRFSITKHFINVVIKSTGVASFKLDGVNVANQFLLVPNNPSYSYAQLSVTEGTHNLLSDEGFNATAYGFGNADSYGYAAGANLTAFGIDPVLKGNTSSSVQTGCVGVEYSLNLKLPYEASDIQFDNGDGSGLKYITLQPILPNEVKDGVTIYNYSLISSITFTKDYTYSYKIRTTKPTADACGTGDEFVFDFIINPLPVADFNLAAKACLNNLINFSTIDIPTQTITDYLWDFNGEGRPSTNKNAQYAFNTSGLKSIKLSVKSAEGCWSDLVVKNIEIVPLPVANFSNNAITCVNNQINFTNQSTTVDGIMKYDWDFGDPTSTDNISLLENPSHTFVAVGTYNIKLIVTTDLGCADTIIKQITINPLSIVDFETPDICLSDASALFTNKTTISDNSALTYFWNFGDPASGANNTSASPNPTHKYSVAKDYDVTLTVTSAKGCITTITKKFTVNGSTPKADFIVQNESALCSNQTVNFTDNSTVDFGEITKIEWVYDNSNPAVKEIDNNPNLRSSAAKKIYTHTYPTFYSPAQKTVNVTMTAYSGIECLNTQPKSIILKAIPKADFTLPDGCLPNGEALFTNLSTFVGAKLGLTYLWDFGEGSNQTSKIENPTHQYRAAGTYQVTLTVTAANGCSETIIKPFTVKGAIANTNFTVLNSNGLCSDTEVTFVDNTNISFGQLNKVEWFFDNDNQPNNAAYNLIDNNPPVRSEIQKTYIFKYPVFNTPLERIINVKMRTTSGDNCVSEVIKSITLKAVPNVVFNTLTNVCAEVLPYKITQASETSGMLGNGVYSGKGIAADGLFSPAMAGVGIHPITYTFTGENNCQTAKTQDIEVYETPKLDAGTDKVILLGGEILLDAIAVGKNVSYKWTPSTGLNRDDVLNPIASPVEDITYTLTLKSDEGCTIIDEVFVQVLKFPEIPNTFTPNGDGVNDTWNIKYLSSYPNASIKIFNRYGKEVFRANDYTTPWDGRLNNEFLPQGVYYYVITAKDGELKYSGSVTIVK</sequence>
<evidence type="ECO:0000259" key="1">
    <source>
        <dbReference type="PROSITE" id="PS50093"/>
    </source>
</evidence>
<protein>
    <submittedName>
        <fullName evidence="2">PKD domain-containing protein</fullName>
    </submittedName>
</protein>